<proteinExistence type="predicted"/>
<keyword evidence="7" id="KW-1185">Reference proteome</keyword>
<dbReference type="OrthoDB" id="438641at2759"/>
<accession>J3NKP3</accession>
<dbReference type="VEuPathDB" id="FungiDB:GGTG_01834"/>
<dbReference type="eggNOG" id="ENOG502QXAC">
    <property type="taxonomic scope" value="Eukaryota"/>
</dbReference>
<evidence type="ECO:0000313" key="5">
    <source>
        <dbReference type="EMBL" id="EJT81860.1"/>
    </source>
</evidence>
<evidence type="ECO:0000256" key="3">
    <source>
        <dbReference type="ARBA" id="ARBA00022833"/>
    </source>
</evidence>
<reference evidence="6" key="5">
    <citation type="submission" date="2018-04" db="UniProtKB">
        <authorList>
            <consortium name="EnsemblFungi"/>
        </authorList>
    </citation>
    <scope>IDENTIFICATION</scope>
    <source>
        <strain evidence="6">R3-111a-1</strain>
    </source>
</reference>
<reference evidence="5" key="2">
    <citation type="submission" date="2010-07" db="EMBL/GenBank/DDBJ databases">
        <authorList>
            <consortium name="The Broad Institute Genome Sequencing Platform"/>
            <consortium name="Broad Institute Genome Sequencing Center for Infectious Disease"/>
            <person name="Ma L.-J."/>
            <person name="Dead R."/>
            <person name="Young S."/>
            <person name="Zeng Q."/>
            <person name="Koehrsen M."/>
            <person name="Alvarado L."/>
            <person name="Berlin A."/>
            <person name="Chapman S.B."/>
            <person name="Chen Z."/>
            <person name="Freedman E."/>
            <person name="Gellesch M."/>
            <person name="Goldberg J."/>
            <person name="Griggs A."/>
            <person name="Gujja S."/>
            <person name="Heilman E.R."/>
            <person name="Heiman D."/>
            <person name="Hepburn T."/>
            <person name="Howarth C."/>
            <person name="Jen D."/>
            <person name="Larson L."/>
            <person name="Mehta T."/>
            <person name="Neiman D."/>
            <person name="Pearson M."/>
            <person name="Roberts A."/>
            <person name="Saif S."/>
            <person name="Shea T."/>
            <person name="Shenoy N."/>
            <person name="Sisk P."/>
            <person name="Stolte C."/>
            <person name="Sykes S."/>
            <person name="Walk T."/>
            <person name="White J."/>
            <person name="Yandava C."/>
            <person name="Haas B."/>
            <person name="Nusbaum C."/>
            <person name="Birren B."/>
        </authorList>
    </citation>
    <scope>NUCLEOTIDE SEQUENCE</scope>
    <source>
        <strain evidence="5">R3-111a-1</strain>
    </source>
</reference>
<gene>
    <name evidence="6" type="primary">20342292</name>
    <name evidence="5" type="ORF">GGTG_01834</name>
</gene>
<evidence type="ECO:0000313" key="7">
    <source>
        <dbReference type="Proteomes" id="UP000006039"/>
    </source>
</evidence>
<dbReference type="PROSITE" id="PS01360">
    <property type="entry name" value="ZF_MYND_1"/>
    <property type="match status" value="1"/>
</dbReference>
<name>J3NKP3_GAET3</name>
<dbReference type="PANTHER" id="PTHR12197">
    <property type="entry name" value="HISTONE-LYSINE N-METHYLTRANSFERASE SMYD"/>
    <property type="match status" value="1"/>
</dbReference>
<organism evidence="5">
    <name type="scientific">Gaeumannomyces tritici (strain R3-111a-1)</name>
    <name type="common">Wheat and barley take-all root rot fungus</name>
    <name type="synonym">Gaeumannomyces graminis var. tritici</name>
    <dbReference type="NCBI Taxonomy" id="644352"/>
    <lineage>
        <taxon>Eukaryota</taxon>
        <taxon>Fungi</taxon>
        <taxon>Dikarya</taxon>
        <taxon>Ascomycota</taxon>
        <taxon>Pezizomycotina</taxon>
        <taxon>Sordariomycetes</taxon>
        <taxon>Sordariomycetidae</taxon>
        <taxon>Magnaporthales</taxon>
        <taxon>Magnaporthaceae</taxon>
        <taxon>Gaeumannomyces</taxon>
    </lineage>
</organism>
<dbReference type="RefSeq" id="XP_009217869.1">
    <property type="nucleotide sequence ID" value="XM_009219605.1"/>
</dbReference>
<keyword evidence="2" id="KW-0863">Zinc-finger</keyword>
<reference evidence="7" key="1">
    <citation type="submission" date="2010-07" db="EMBL/GenBank/DDBJ databases">
        <title>The genome sequence of Gaeumannomyces graminis var. tritici strain R3-111a-1.</title>
        <authorList>
            <consortium name="The Broad Institute Genome Sequencing Platform"/>
            <person name="Ma L.-J."/>
            <person name="Dead R."/>
            <person name="Young S."/>
            <person name="Zeng Q."/>
            <person name="Koehrsen M."/>
            <person name="Alvarado L."/>
            <person name="Berlin A."/>
            <person name="Chapman S.B."/>
            <person name="Chen Z."/>
            <person name="Freedman E."/>
            <person name="Gellesch M."/>
            <person name="Goldberg J."/>
            <person name="Griggs A."/>
            <person name="Gujja S."/>
            <person name="Heilman E.R."/>
            <person name="Heiman D."/>
            <person name="Hepburn T."/>
            <person name="Howarth C."/>
            <person name="Jen D."/>
            <person name="Larson L."/>
            <person name="Mehta T."/>
            <person name="Neiman D."/>
            <person name="Pearson M."/>
            <person name="Roberts A."/>
            <person name="Saif S."/>
            <person name="Shea T."/>
            <person name="Shenoy N."/>
            <person name="Sisk P."/>
            <person name="Stolte C."/>
            <person name="Sykes S."/>
            <person name="Walk T."/>
            <person name="White J."/>
            <person name="Yandava C."/>
            <person name="Haas B."/>
            <person name="Nusbaum C."/>
            <person name="Birren B."/>
        </authorList>
    </citation>
    <scope>NUCLEOTIDE SEQUENCE [LARGE SCALE GENOMIC DNA]</scope>
    <source>
        <strain evidence="7">R3-111a-1</strain>
    </source>
</reference>
<dbReference type="EnsemblFungi" id="EJT81860">
    <property type="protein sequence ID" value="EJT81860"/>
    <property type="gene ID" value="GGTG_01834"/>
</dbReference>
<sequence>MSNGSKNPPGSRLAGLLERRQELTEAIEASPYDLVLYLQRSAVYSSLEYPDLACGDAYRALLLTDEVINEGFEYHEQAVESLEEYSNNNLPEMLRHVPQMTAKPELTDDATKHAELVAAALLRCFHLLSLSLLLCGCLKSAHIFCERGLASFPGEKELLGLRRRVDAAARSRLKRDSYDTEDLPDSGLARREVYPWNTHEPDRFSEESLAFLNAELAKMAPKCVVKASELPILFDGGQQQDQQSATATPTSTTCKQLGVFAAQDMAPGEVVLREFSALTANNRLQEPVCDACGEELPELGSEGAAVECPDCSDAVFCSQDCFDRAMELYHPAVCDLGVDSISKDPEAADVDHSLYLLLLARLLAMAAHQDLHPLDVREIKYIWGDFASNPPALRDREDGDDGDDDGSGDLSFHTRPGCTLPFSFKFNVEAPLHVLERMDVDVYATLARHDVWVLNTCYAKFRGTASARKSTRDGRPDVAAVHPFWCLANHDCDPNVTWEWGGKMCLKAREQRVAWVKRQSDGDDKDAQGAAATVRRQPAGIKAGEEVLNHYCDVDMSVQQRREWASGSLGGWCMCQRCQIEAAAKTS</sequence>
<evidence type="ECO:0000259" key="4">
    <source>
        <dbReference type="PROSITE" id="PS01360"/>
    </source>
</evidence>
<dbReference type="EMBL" id="GL385395">
    <property type="protein sequence ID" value="EJT81860.1"/>
    <property type="molecule type" value="Genomic_DNA"/>
</dbReference>
<dbReference type="GeneID" id="20342292"/>
<keyword evidence="1" id="KW-0479">Metal-binding</keyword>
<dbReference type="STRING" id="644352.J3NKP3"/>
<reference evidence="6" key="4">
    <citation type="journal article" date="2015" name="G3 (Bethesda)">
        <title>Genome sequences of three phytopathogenic species of the Magnaporthaceae family of fungi.</title>
        <authorList>
            <person name="Okagaki L.H."/>
            <person name="Nunes C.C."/>
            <person name="Sailsbery J."/>
            <person name="Clay B."/>
            <person name="Brown D."/>
            <person name="John T."/>
            <person name="Oh Y."/>
            <person name="Young N."/>
            <person name="Fitzgerald M."/>
            <person name="Haas B.J."/>
            <person name="Zeng Q."/>
            <person name="Young S."/>
            <person name="Adiconis X."/>
            <person name="Fan L."/>
            <person name="Levin J.Z."/>
            <person name="Mitchell T.K."/>
            <person name="Okubara P.A."/>
            <person name="Farman M.L."/>
            <person name="Kohn L.M."/>
            <person name="Birren B."/>
            <person name="Ma L.-J."/>
            <person name="Dean R.A."/>
        </authorList>
    </citation>
    <scope>NUCLEOTIDE SEQUENCE</scope>
    <source>
        <strain evidence="6">R3-111a-1</strain>
    </source>
</reference>
<dbReference type="HOGENOM" id="CLU_021696_0_0_1"/>
<dbReference type="GO" id="GO:0008270">
    <property type="term" value="F:zinc ion binding"/>
    <property type="evidence" value="ECO:0007669"/>
    <property type="project" value="UniProtKB-KW"/>
</dbReference>
<dbReference type="InterPro" id="IPR050869">
    <property type="entry name" value="H3K4_H4K5_MeTrfase"/>
</dbReference>
<dbReference type="PANTHER" id="PTHR12197:SF273">
    <property type="entry name" value="MYND-TYPE ZINC FINGER PROTEIN SAMB"/>
    <property type="match status" value="1"/>
</dbReference>
<protein>
    <recommendedName>
        <fullName evidence="4">MYND-type domain-containing protein</fullName>
    </recommendedName>
</protein>
<evidence type="ECO:0000256" key="1">
    <source>
        <dbReference type="ARBA" id="ARBA00022723"/>
    </source>
</evidence>
<dbReference type="SUPFAM" id="SSF144232">
    <property type="entry name" value="HIT/MYND zinc finger-like"/>
    <property type="match status" value="1"/>
</dbReference>
<keyword evidence="3" id="KW-0862">Zinc</keyword>
<dbReference type="Proteomes" id="UP000006039">
    <property type="component" value="Unassembled WGS sequence"/>
</dbReference>
<dbReference type="GO" id="GO:0005634">
    <property type="term" value="C:nucleus"/>
    <property type="evidence" value="ECO:0007669"/>
    <property type="project" value="TreeGrafter"/>
</dbReference>
<dbReference type="InterPro" id="IPR046341">
    <property type="entry name" value="SET_dom_sf"/>
</dbReference>
<evidence type="ECO:0000313" key="6">
    <source>
        <dbReference type="EnsemblFungi" id="EJT81860"/>
    </source>
</evidence>
<dbReference type="SUPFAM" id="SSF82199">
    <property type="entry name" value="SET domain"/>
    <property type="match status" value="1"/>
</dbReference>
<feature type="domain" description="MYND-type" evidence="4">
    <location>
        <begin position="289"/>
        <end position="334"/>
    </location>
</feature>
<dbReference type="Gene3D" id="2.170.270.10">
    <property type="entry name" value="SET domain"/>
    <property type="match status" value="1"/>
</dbReference>
<evidence type="ECO:0000256" key="2">
    <source>
        <dbReference type="ARBA" id="ARBA00022771"/>
    </source>
</evidence>
<dbReference type="InterPro" id="IPR002893">
    <property type="entry name" value="Znf_MYND"/>
</dbReference>
<reference evidence="5" key="3">
    <citation type="submission" date="2010-09" db="EMBL/GenBank/DDBJ databases">
        <title>Annotation of Gaeumannomyces graminis var. tritici R3-111a-1.</title>
        <authorList>
            <consortium name="The Broad Institute Genome Sequencing Platform"/>
            <person name="Ma L.-J."/>
            <person name="Dead R."/>
            <person name="Young S.K."/>
            <person name="Zeng Q."/>
            <person name="Gargeya S."/>
            <person name="Fitzgerald M."/>
            <person name="Haas B."/>
            <person name="Abouelleil A."/>
            <person name="Alvarado L."/>
            <person name="Arachchi H.M."/>
            <person name="Berlin A."/>
            <person name="Brown A."/>
            <person name="Chapman S.B."/>
            <person name="Chen Z."/>
            <person name="Dunbar C."/>
            <person name="Freedman E."/>
            <person name="Gearin G."/>
            <person name="Gellesch M."/>
            <person name="Goldberg J."/>
            <person name="Griggs A."/>
            <person name="Gujja S."/>
            <person name="Heiman D."/>
            <person name="Howarth C."/>
            <person name="Larson L."/>
            <person name="Lui A."/>
            <person name="MacDonald P.J.P."/>
            <person name="Mehta T."/>
            <person name="Montmayeur A."/>
            <person name="Murphy C."/>
            <person name="Neiman D."/>
            <person name="Pearson M."/>
            <person name="Priest M."/>
            <person name="Roberts A."/>
            <person name="Saif S."/>
            <person name="Shea T."/>
            <person name="Shenoy N."/>
            <person name="Sisk P."/>
            <person name="Stolte C."/>
            <person name="Sykes S."/>
            <person name="Yandava C."/>
            <person name="Wortman J."/>
            <person name="Nusbaum C."/>
            <person name="Birren B."/>
        </authorList>
    </citation>
    <scope>NUCLEOTIDE SEQUENCE</scope>
    <source>
        <strain evidence="5">R3-111a-1</strain>
    </source>
</reference>
<dbReference type="AlphaFoldDB" id="J3NKP3"/>